<evidence type="ECO:0000256" key="6">
    <source>
        <dbReference type="ARBA" id="ARBA00022989"/>
    </source>
</evidence>
<dbReference type="InterPro" id="IPR022764">
    <property type="entry name" value="Peptidase_S54_rhomboid_dom"/>
</dbReference>
<comment type="subcellular location">
    <subcellularLocation>
        <location evidence="1">Membrane</location>
        <topology evidence="1">Multi-pass membrane protein</topology>
    </subcellularLocation>
</comment>
<feature type="domain" description="Peptidase S54 rhomboid" evidence="9">
    <location>
        <begin position="1"/>
        <end position="129"/>
    </location>
</feature>
<sequence length="215" mass="25120">MCGLLVFGVEVEKTYGTAYYGMINFWLMMLSNIANMLFTALMVYLVPAEYRGGKENFFYCGVGYSNILFGLSIIFAYKGNQQQNFFGLCKFEKKYVPWFYMILIFFTIPNSSFIGHFLGIVSGLMIKFGGLYVLFPDYEWIASFDGSFEHYLRGLRYLKATDEITQDFDSYMWTSMLRKIRMAFLKIRHKLLGYEYVRPMPDPVICPDSIELVTR</sequence>
<reference evidence="10 11" key="1">
    <citation type="submission" date="2014-06" db="EMBL/GenBank/DDBJ databases">
        <authorList>
            <person name="Swart Estienne"/>
        </authorList>
    </citation>
    <scope>NUCLEOTIDE SEQUENCE [LARGE SCALE GENOMIC DNA]</scope>
    <source>
        <strain evidence="10 11">130c</strain>
    </source>
</reference>
<evidence type="ECO:0000256" key="5">
    <source>
        <dbReference type="ARBA" id="ARBA00022801"/>
    </source>
</evidence>
<keyword evidence="11" id="KW-1185">Reference proteome</keyword>
<dbReference type="InParanoid" id="A0A078A5P2"/>
<dbReference type="InterPro" id="IPR035952">
    <property type="entry name" value="Rhomboid-like_sf"/>
</dbReference>
<dbReference type="GO" id="GO:0016020">
    <property type="term" value="C:membrane"/>
    <property type="evidence" value="ECO:0007669"/>
    <property type="project" value="UniProtKB-SubCell"/>
</dbReference>
<evidence type="ECO:0000256" key="3">
    <source>
        <dbReference type="ARBA" id="ARBA00022670"/>
    </source>
</evidence>
<dbReference type="PANTHER" id="PTHR43066:SF1">
    <property type="entry name" value="RHOMBOID PROTEIN 2"/>
    <property type="match status" value="1"/>
</dbReference>
<accession>A0A078A5P2</accession>
<organism evidence="10 11">
    <name type="scientific">Stylonychia lemnae</name>
    <name type="common">Ciliate</name>
    <dbReference type="NCBI Taxonomy" id="5949"/>
    <lineage>
        <taxon>Eukaryota</taxon>
        <taxon>Sar</taxon>
        <taxon>Alveolata</taxon>
        <taxon>Ciliophora</taxon>
        <taxon>Intramacronucleata</taxon>
        <taxon>Spirotrichea</taxon>
        <taxon>Stichotrichia</taxon>
        <taxon>Sporadotrichida</taxon>
        <taxon>Oxytrichidae</taxon>
        <taxon>Stylonychinae</taxon>
        <taxon>Stylonychia</taxon>
    </lineage>
</organism>
<feature type="transmembrane region" description="Helical" evidence="8">
    <location>
        <begin position="23"/>
        <end position="45"/>
    </location>
</feature>
<proteinExistence type="inferred from homology"/>
<evidence type="ECO:0000256" key="2">
    <source>
        <dbReference type="ARBA" id="ARBA00009045"/>
    </source>
</evidence>
<dbReference type="PANTHER" id="PTHR43066">
    <property type="entry name" value="RHOMBOID-RELATED PROTEIN"/>
    <property type="match status" value="1"/>
</dbReference>
<dbReference type="Pfam" id="PF01694">
    <property type="entry name" value="Rhomboid"/>
    <property type="match status" value="1"/>
</dbReference>
<dbReference type="OrthoDB" id="10257275at2759"/>
<dbReference type="Gene3D" id="1.20.1540.10">
    <property type="entry name" value="Rhomboid-like"/>
    <property type="match status" value="1"/>
</dbReference>
<keyword evidence="6 8" id="KW-1133">Transmembrane helix</keyword>
<dbReference type="GO" id="GO:0004252">
    <property type="term" value="F:serine-type endopeptidase activity"/>
    <property type="evidence" value="ECO:0007669"/>
    <property type="project" value="InterPro"/>
</dbReference>
<keyword evidence="4 8" id="KW-0812">Transmembrane</keyword>
<protein>
    <submittedName>
        <fullName evidence="10">Uncharacterized protein at3g58460-like</fullName>
    </submittedName>
</protein>
<keyword evidence="5" id="KW-0378">Hydrolase</keyword>
<dbReference type="GO" id="GO:0006508">
    <property type="term" value="P:proteolysis"/>
    <property type="evidence" value="ECO:0007669"/>
    <property type="project" value="UniProtKB-KW"/>
</dbReference>
<keyword evidence="7 8" id="KW-0472">Membrane</keyword>
<evidence type="ECO:0000313" key="11">
    <source>
        <dbReference type="Proteomes" id="UP000039865"/>
    </source>
</evidence>
<evidence type="ECO:0000256" key="4">
    <source>
        <dbReference type="ARBA" id="ARBA00022692"/>
    </source>
</evidence>
<feature type="transmembrane region" description="Helical" evidence="8">
    <location>
        <begin position="97"/>
        <end position="121"/>
    </location>
</feature>
<evidence type="ECO:0000313" key="10">
    <source>
        <dbReference type="EMBL" id="CDW77565.1"/>
    </source>
</evidence>
<evidence type="ECO:0000259" key="9">
    <source>
        <dbReference type="Pfam" id="PF01694"/>
    </source>
</evidence>
<evidence type="ECO:0000256" key="8">
    <source>
        <dbReference type="SAM" id="Phobius"/>
    </source>
</evidence>
<name>A0A078A5P2_STYLE</name>
<gene>
    <name evidence="10" type="primary">Contig17553.g18671</name>
    <name evidence="10" type="ORF">STYLEM_6528</name>
</gene>
<dbReference type="AlphaFoldDB" id="A0A078A5P2"/>
<comment type="similarity">
    <text evidence="2">Belongs to the peptidase S54 family.</text>
</comment>
<dbReference type="SUPFAM" id="SSF144091">
    <property type="entry name" value="Rhomboid-like"/>
    <property type="match status" value="1"/>
</dbReference>
<feature type="transmembrane region" description="Helical" evidence="8">
    <location>
        <begin position="57"/>
        <end position="77"/>
    </location>
</feature>
<keyword evidence="3" id="KW-0645">Protease</keyword>
<dbReference type="Proteomes" id="UP000039865">
    <property type="component" value="Unassembled WGS sequence"/>
</dbReference>
<evidence type="ECO:0000256" key="1">
    <source>
        <dbReference type="ARBA" id="ARBA00004141"/>
    </source>
</evidence>
<evidence type="ECO:0000256" key="7">
    <source>
        <dbReference type="ARBA" id="ARBA00023136"/>
    </source>
</evidence>
<dbReference type="EMBL" id="CCKQ01006266">
    <property type="protein sequence ID" value="CDW77565.1"/>
    <property type="molecule type" value="Genomic_DNA"/>
</dbReference>